<dbReference type="Proteomes" id="UP001147653">
    <property type="component" value="Unassembled WGS sequence"/>
</dbReference>
<dbReference type="InterPro" id="IPR038186">
    <property type="entry name" value="CHAD_dom_sf"/>
</dbReference>
<dbReference type="InterPro" id="IPR007899">
    <property type="entry name" value="CHAD_dom"/>
</dbReference>
<accession>A0A9X3NH18</accession>
<organism evidence="2 3">
    <name type="scientific">Solirubrobacter phytolaccae</name>
    <dbReference type="NCBI Taxonomy" id="1404360"/>
    <lineage>
        <taxon>Bacteria</taxon>
        <taxon>Bacillati</taxon>
        <taxon>Actinomycetota</taxon>
        <taxon>Thermoleophilia</taxon>
        <taxon>Solirubrobacterales</taxon>
        <taxon>Solirubrobacteraceae</taxon>
        <taxon>Solirubrobacter</taxon>
    </lineage>
</organism>
<proteinExistence type="predicted"/>
<evidence type="ECO:0000313" key="3">
    <source>
        <dbReference type="Proteomes" id="UP001147653"/>
    </source>
</evidence>
<dbReference type="PANTHER" id="PTHR39339">
    <property type="entry name" value="SLR1444 PROTEIN"/>
    <property type="match status" value="1"/>
</dbReference>
<reference evidence="2" key="1">
    <citation type="submission" date="2022-10" db="EMBL/GenBank/DDBJ databases">
        <title>The WGS of Solirubrobacter phytolaccae KCTC 29190.</title>
        <authorList>
            <person name="Jiang Z."/>
        </authorList>
    </citation>
    <scope>NUCLEOTIDE SEQUENCE</scope>
    <source>
        <strain evidence="2">KCTC 29190</strain>
    </source>
</reference>
<dbReference type="Pfam" id="PF05235">
    <property type="entry name" value="CHAD"/>
    <property type="match status" value="1"/>
</dbReference>
<dbReference type="PROSITE" id="PS51708">
    <property type="entry name" value="CHAD"/>
    <property type="match status" value="1"/>
</dbReference>
<protein>
    <submittedName>
        <fullName evidence="2">CHAD domain-containing protein</fullName>
    </submittedName>
</protein>
<gene>
    <name evidence="2" type="ORF">OJ997_33375</name>
</gene>
<sequence length="492" mass="54553">MTVVTHVLPEGADLAAARASLGEHLSLRAGRATSSITTFYDTFDGRLHAAGVTLHHAGGKLVLTAREDGAELAAAESTAAKRLFDRDLPDALRERLAPEIEMRALLPVARLRVQTLPVAVLNEDAKTVARLTLAASTTGAHGRVTASAVRGYERELDRVVAVLADTLALPEATVPLVDEAIVAAGGDPAGTSAKLNLALNPEDPANVAAATVFTRLVEVIRENVPGTFEDVDSEFLHDFRVAVRRTRSLQRQFKNIYPSERLEHFRTEFKRLQAETGDLRDMDVYLLDFDDLQASLPEKMRADLEPLRGVIETRRARALTSTRRALRAKRTTEALADWEQFVTSRRPADRTVKDLASHRITRVYRKMVKEGSAIDDDSPAEALHDLRKVGKELRYLLEFFASLYPPEVIKPFVKTLKGLQDQLGRFQDREVQANALRELAPALKDAPHTVMAMGVLVERFMQEEIAARAEFADRFEAFASKAQRDIVKEHFG</sequence>
<dbReference type="SMART" id="SM00880">
    <property type="entry name" value="CHAD"/>
    <property type="match status" value="1"/>
</dbReference>
<dbReference type="Gene3D" id="1.40.20.10">
    <property type="entry name" value="CHAD domain"/>
    <property type="match status" value="1"/>
</dbReference>
<evidence type="ECO:0000259" key="1">
    <source>
        <dbReference type="PROSITE" id="PS51708"/>
    </source>
</evidence>
<dbReference type="EMBL" id="JAPDDP010000104">
    <property type="protein sequence ID" value="MDA0185244.1"/>
    <property type="molecule type" value="Genomic_DNA"/>
</dbReference>
<feature type="domain" description="CHAD" evidence="1">
    <location>
        <begin position="202"/>
        <end position="484"/>
    </location>
</feature>
<dbReference type="PANTHER" id="PTHR39339:SF1">
    <property type="entry name" value="CHAD DOMAIN-CONTAINING PROTEIN"/>
    <property type="match status" value="1"/>
</dbReference>
<comment type="caution">
    <text evidence="2">The sequence shown here is derived from an EMBL/GenBank/DDBJ whole genome shotgun (WGS) entry which is preliminary data.</text>
</comment>
<name>A0A9X3NH18_9ACTN</name>
<evidence type="ECO:0000313" key="2">
    <source>
        <dbReference type="EMBL" id="MDA0185244.1"/>
    </source>
</evidence>
<dbReference type="AlphaFoldDB" id="A0A9X3NH18"/>
<keyword evidence="3" id="KW-1185">Reference proteome</keyword>